<feature type="repeat" description="ANK" evidence="1">
    <location>
        <begin position="778"/>
        <end position="811"/>
    </location>
</feature>
<evidence type="ECO:0000256" key="1">
    <source>
        <dbReference type="PROSITE-ProRule" id="PRU00023"/>
    </source>
</evidence>
<dbReference type="SUPFAM" id="SSF48403">
    <property type="entry name" value="Ankyrin repeat"/>
    <property type="match status" value="4"/>
</dbReference>
<evidence type="ECO:0000313" key="2">
    <source>
        <dbReference type="EMBL" id="QOW61383.1"/>
    </source>
</evidence>
<dbReference type="PROSITE" id="PS50297">
    <property type="entry name" value="ANK_REP_REGION"/>
    <property type="match status" value="12"/>
</dbReference>
<protein>
    <submittedName>
        <fullName evidence="2">Ankyrin repeat domain-containing protein</fullName>
    </submittedName>
</protein>
<sequence>MQNISAVKKIGILFLVIGLIFQFTSCNTLPEKKEGIIELIKAGKAEELKERFNEDSINMTDENGYSLLHIAVLQNNPVIVRFLLSMNANIEAADPSGKTPLLLGLNRECYEAVKVLIDHNANIFAKDKSGVHSFSYSQEKEAVRFILTSKTIRQKDEALNTALHYAAKELKPNLVKAISDIEKPLTEKNAEGKTPLNLVYENTESEAAAEIASMLIIAGLEPEGKEFTEFETASLARNYSMRFGDGETLLHICSRKGYTGFVRFLINKNVPIDVKNMASSTALHEAVRSGKIETASLLIKSGADPNARDASGNTALHLVMPEASRSKLFSELLASGAKPNIKDNYGETPLHVAVRIGMEDNILQQLIEAGADINERNKKGQTPLILAIERNLVNQVKSLIKYGSDIHAEDTAGDTAFTKALSIGLPMVQNVITDTNSMYRDSNGSTPLHIAISRKASTDIIYYLVEKKSLVNTRDKAGNTALHIAAEQNYREAGEILLANNADIFYANVKGESPLKLAMLLGGGREDWIINSHTISAKDGAGNTPLHLASEWKVIPMILYLLDKGADINARNSNNETPLFSAVKGDSPEAIRTLLGAGGGIKADINARDFLGNSVLHATVKWSAYNSAALLLSMTSDGFTSLIYSKNLAGKTVLHEAAKQGNIAFIKTFLNARADINAADEIGRSPLTEAVLTNKLDAVNLLLTNGASPVQQDMYGRTPLHEAVIMGNIDCIFSIRKAGGNPLARDAYSKTPFLLSLSKGIQIIDAVLGTDKFLADTDGDTPVHIAVSENVSADIFQALLSKGYPVDKRNKNGTVAVLAAVQKNQKENTHLLLIAGADPFIINNQGVCAVGEIFTKRPDFVPLAAEFAVGRTDVMGDGLLHYAAKFASVQIIRELLTLPGVSVNAKNTAGETPRDIALRWQREDAAEALK</sequence>
<dbReference type="EMBL" id="CP061839">
    <property type="protein sequence ID" value="QOW61383.1"/>
    <property type="molecule type" value="Genomic_DNA"/>
</dbReference>
<feature type="repeat" description="ANK" evidence="1">
    <location>
        <begin position="443"/>
        <end position="476"/>
    </location>
</feature>
<dbReference type="InterPro" id="IPR002110">
    <property type="entry name" value="Ankyrin_rpt"/>
</dbReference>
<dbReference type="Proteomes" id="UP000593915">
    <property type="component" value="Chromosome"/>
</dbReference>
<dbReference type="PRINTS" id="PR01415">
    <property type="entry name" value="ANKYRIN"/>
</dbReference>
<dbReference type="AlphaFoldDB" id="A0A7S6WQC0"/>
<dbReference type="InterPro" id="IPR036770">
    <property type="entry name" value="Ankyrin_rpt-contain_sf"/>
</dbReference>
<reference evidence="2 3" key="1">
    <citation type="submission" date="2020-09" db="EMBL/GenBank/DDBJ databases">
        <title>Characterization of Treponema spp. from bovine digital dermatitis in Korea.</title>
        <authorList>
            <person name="Espiritu H.M."/>
            <person name="Cho Y.I."/>
            <person name="Mamuad L."/>
        </authorList>
    </citation>
    <scope>NUCLEOTIDE SEQUENCE [LARGE SCALE GENOMIC DNA]</scope>
    <source>
        <strain evidence="2 3">KS1</strain>
    </source>
</reference>
<dbReference type="Pfam" id="PF13637">
    <property type="entry name" value="Ank_4"/>
    <property type="match status" value="1"/>
</dbReference>
<dbReference type="PROSITE" id="PS50088">
    <property type="entry name" value="ANK_REPEAT"/>
    <property type="match status" value="14"/>
</dbReference>
<dbReference type="PANTHER" id="PTHR24118">
    <property type="entry name" value="POTE ANKYRIN DOMAIN"/>
    <property type="match status" value="1"/>
</dbReference>
<accession>A0A7S6WQC0</accession>
<keyword evidence="1" id="KW-0040">ANK repeat</keyword>
<feature type="repeat" description="ANK" evidence="1">
    <location>
        <begin position="311"/>
        <end position="344"/>
    </location>
</feature>
<evidence type="ECO:0000313" key="3">
    <source>
        <dbReference type="Proteomes" id="UP000593915"/>
    </source>
</evidence>
<feature type="repeat" description="ANK" evidence="1">
    <location>
        <begin position="63"/>
        <end position="95"/>
    </location>
</feature>
<feature type="repeat" description="ANK" evidence="1">
    <location>
        <begin position="541"/>
        <end position="573"/>
    </location>
</feature>
<organism evidence="2 3">
    <name type="scientific">Treponema pedis</name>
    <dbReference type="NCBI Taxonomy" id="409322"/>
    <lineage>
        <taxon>Bacteria</taxon>
        <taxon>Pseudomonadati</taxon>
        <taxon>Spirochaetota</taxon>
        <taxon>Spirochaetia</taxon>
        <taxon>Spirochaetales</taxon>
        <taxon>Treponemataceae</taxon>
        <taxon>Treponema</taxon>
    </lineage>
</organism>
<feature type="repeat" description="ANK" evidence="1">
    <location>
        <begin position="278"/>
        <end position="310"/>
    </location>
</feature>
<dbReference type="RefSeq" id="WP_194076873.1">
    <property type="nucleotide sequence ID" value="NZ_CP061839.1"/>
</dbReference>
<feature type="repeat" description="ANK" evidence="1">
    <location>
        <begin position="477"/>
        <end position="509"/>
    </location>
</feature>
<feature type="repeat" description="ANK" evidence="1">
    <location>
        <begin position="379"/>
        <end position="411"/>
    </location>
</feature>
<feature type="repeat" description="ANK" evidence="1">
    <location>
        <begin position="245"/>
        <end position="277"/>
    </location>
</feature>
<dbReference type="SMART" id="SM00248">
    <property type="entry name" value="ANK"/>
    <property type="match status" value="19"/>
</dbReference>
<dbReference type="PANTHER" id="PTHR24118:SF99">
    <property type="entry name" value="POTE ANKYRIN DOMAIN FAMILY MEMBER 3C-RELATED"/>
    <property type="match status" value="1"/>
</dbReference>
<name>A0A7S6WQC0_9SPIR</name>
<feature type="repeat" description="ANK" evidence="1">
    <location>
        <begin position="715"/>
        <end position="747"/>
    </location>
</feature>
<gene>
    <name evidence="2" type="ORF">IFE08_03055</name>
</gene>
<feature type="repeat" description="ANK" evidence="1">
    <location>
        <begin position="649"/>
        <end position="681"/>
    </location>
</feature>
<feature type="repeat" description="ANK" evidence="1">
    <location>
        <begin position="682"/>
        <end position="714"/>
    </location>
</feature>
<dbReference type="Pfam" id="PF12796">
    <property type="entry name" value="Ank_2"/>
    <property type="match status" value="6"/>
</dbReference>
<feature type="repeat" description="ANK" evidence="1">
    <location>
        <begin position="345"/>
        <end position="378"/>
    </location>
</feature>
<feature type="repeat" description="ANK" evidence="1">
    <location>
        <begin position="96"/>
        <end position="128"/>
    </location>
</feature>
<proteinExistence type="predicted"/>
<dbReference type="Gene3D" id="1.25.40.20">
    <property type="entry name" value="Ankyrin repeat-containing domain"/>
    <property type="match status" value="8"/>
</dbReference>